<dbReference type="AlphaFoldDB" id="A0A0A9C842"/>
<feature type="region of interest" description="Disordered" evidence="1">
    <location>
        <begin position="43"/>
        <end position="67"/>
    </location>
</feature>
<name>A0A0A9C842_ARUDO</name>
<dbReference type="EMBL" id="GBRH01230218">
    <property type="protein sequence ID" value="JAD67677.1"/>
    <property type="molecule type" value="Transcribed_RNA"/>
</dbReference>
<sequence>MQLSLELTVWWVPGIHTNIFLTPDSLTLPHPLTSHPHHTFSIPVMHADMGPPLKQGAGNQNNQCTGK</sequence>
<evidence type="ECO:0000256" key="1">
    <source>
        <dbReference type="SAM" id="MobiDB-lite"/>
    </source>
</evidence>
<evidence type="ECO:0000313" key="2">
    <source>
        <dbReference type="EMBL" id="JAD67677.1"/>
    </source>
</evidence>
<reference evidence="2" key="1">
    <citation type="submission" date="2014-09" db="EMBL/GenBank/DDBJ databases">
        <authorList>
            <person name="Magalhaes I.L.F."/>
            <person name="Oliveira U."/>
            <person name="Santos F.R."/>
            <person name="Vidigal T.H.D.A."/>
            <person name="Brescovit A.D."/>
            <person name="Santos A.J."/>
        </authorList>
    </citation>
    <scope>NUCLEOTIDE SEQUENCE</scope>
    <source>
        <tissue evidence="2">Shoot tissue taken approximately 20 cm above the soil surface</tissue>
    </source>
</reference>
<organism evidence="2">
    <name type="scientific">Arundo donax</name>
    <name type="common">Giant reed</name>
    <name type="synonym">Donax arundinaceus</name>
    <dbReference type="NCBI Taxonomy" id="35708"/>
    <lineage>
        <taxon>Eukaryota</taxon>
        <taxon>Viridiplantae</taxon>
        <taxon>Streptophyta</taxon>
        <taxon>Embryophyta</taxon>
        <taxon>Tracheophyta</taxon>
        <taxon>Spermatophyta</taxon>
        <taxon>Magnoliopsida</taxon>
        <taxon>Liliopsida</taxon>
        <taxon>Poales</taxon>
        <taxon>Poaceae</taxon>
        <taxon>PACMAD clade</taxon>
        <taxon>Arundinoideae</taxon>
        <taxon>Arundineae</taxon>
        <taxon>Arundo</taxon>
    </lineage>
</organism>
<protein>
    <submittedName>
        <fullName evidence="2">Uncharacterized protein</fullName>
    </submittedName>
</protein>
<proteinExistence type="predicted"/>
<reference evidence="2" key="2">
    <citation type="journal article" date="2015" name="Data Brief">
        <title>Shoot transcriptome of the giant reed, Arundo donax.</title>
        <authorList>
            <person name="Barrero R.A."/>
            <person name="Guerrero F.D."/>
            <person name="Moolhuijzen P."/>
            <person name="Goolsby J.A."/>
            <person name="Tidwell J."/>
            <person name="Bellgard S.E."/>
            <person name="Bellgard M.I."/>
        </authorList>
    </citation>
    <scope>NUCLEOTIDE SEQUENCE</scope>
    <source>
        <tissue evidence="2">Shoot tissue taken approximately 20 cm above the soil surface</tissue>
    </source>
</reference>
<feature type="compositionally biased region" description="Polar residues" evidence="1">
    <location>
        <begin position="57"/>
        <end position="67"/>
    </location>
</feature>
<accession>A0A0A9C842</accession>